<gene>
    <name evidence="2" type="ORF">ETP43_16740</name>
</gene>
<name>A0A4Q1RDE5_9FIRM</name>
<dbReference type="Pfam" id="PF13614">
    <property type="entry name" value="AAA_31"/>
    <property type="match status" value="1"/>
</dbReference>
<sequence length="267" mass="29433">MRSIVIAVTNQKGGVGKTTTAVNLAVFLNELHHRTLLIDVDPQVNSSDTYRAKIFGEPTLYDLLLEDGPITEELVKETIQHTDFGDIIPGDPNLTEADDALYNVSDRYFTLKNLLEKIDGFTNYDYIILDTNPSLNTLLKCALCSANWAILPCKPTRYAVQGMATLSSTLVGAQQEYNPELKVAGILPVDFDGRANVYRDTLGNLEDVAKKMGTSVFSVAIRRSSIVDAAQDQRMPLLKYAPKSKPALDYREFGKELLTILGGENNG</sequence>
<dbReference type="CDD" id="cd02042">
    <property type="entry name" value="ParAB_family"/>
    <property type="match status" value="1"/>
</dbReference>
<dbReference type="SUPFAM" id="SSF52540">
    <property type="entry name" value="P-loop containing nucleoside triphosphate hydrolases"/>
    <property type="match status" value="1"/>
</dbReference>
<protein>
    <submittedName>
        <fullName evidence="2">ParA family protein</fullName>
    </submittedName>
</protein>
<evidence type="ECO:0000259" key="1">
    <source>
        <dbReference type="Pfam" id="PF13614"/>
    </source>
</evidence>
<dbReference type="InterPro" id="IPR027417">
    <property type="entry name" value="P-loop_NTPase"/>
</dbReference>
<dbReference type="Proteomes" id="UP000290106">
    <property type="component" value="Unassembled WGS sequence"/>
</dbReference>
<feature type="domain" description="AAA" evidence="1">
    <location>
        <begin position="5"/>
        <end position="183"/>
    </location>
</feature>
<dbReference type="PIRSF" id="PIRSF009320">
    <property type="entry name" value="Nuc_binding_HP_1000"/>
    <property type="match status" value="1"/>
</dbReference>
<dbReference type="RefSeq" id="WP_129259739.1">
    <property type="nucleotide sequence ID" value="NZ_SDKC01000002.1"/>
</dbReference>
<evidence type="ECO:0000313" key="2">
    <source>
        <dbReference type="EMBL" id="RXS72624.1"/>
    </source>
</evidence>
<dbReference type="AlphaFoldDB" id="A0A4Q1RDE5"/>
<dbReference type="InterPro" id="IPR025669">
    <property type="entry name" value="AAA_dom"/>
</dbReference>
<organism evidence="2 3">
    <name type="scientific">Blautia faecicola</name>
    <dbReference type="NCBI Taxonomy" id="2509240"/>
    <lineage>
        <taxon>Bacteria</taxon>
        <taxon>Bacillati</taxon>
        <taxon>Bacillota</taxon>
        <taxon>Clostridia</taxon>
        <taxon>Lachnospirales</taxon>
        <taxon>Lachnospiraceae</taxon>
        <taxon>Blautia</taxon>
    </lineage>
</organism>
<dbReference type="OrthoDB" id="9815116at2"/>
<accession>A0A4Q1RDE5</accession>
<dbReference type="Gene3D" id="3.40.50.300">
    <property type="entry name" value="P-loop containing nucleotide triphosphate hydrolases"/>
    <property type="match status" value="1"/>
</dbReference>
<dbReference type="EMBL" id="SDKC01000002">
    <property type="protein sequence ID" value="RXS72624.1"/>
    <property type="molecule type" value="Genomic_DNA"/>
</dbReference>
<dbReference type="InterPro" id="IPR050678">
    <property type="entry name" value="DNA_Partitioning_ATPase"/>
</dbReference>
<proteinExistence type="predicted"/>
<reference evidence="2 3" key="1">
    <citation type="submission" date="2019-01" db="EMBL/GenBank/DDBJ databases">
        <title>Blautia sp. nov. KGMB01111 isolated human feces.</title>
        <authorList>
            <person name="Park J.-E."/>
            <person name="Kim J.-S."/>
            <person name="Park S.-H."/>
        </authorList>
    </citation>
    <scope>NUCLEOTIDE SEQUENCE [LARGE SCALE GENOMIC DNA]</scope>
    <source>
        <strain evidence="2 3">KGMB01111</strain>
    </source>
</reference>
<dbReference type="PANTHER" id="PTHR13696:SF52">
    <property type="entry name" value="PARA FAMILY PROTEIN CT_582"/>
    <property type="match status" value="1"/>
</dbReference>
<evidence type="ECO:0000313" key="3">
    <source>
        <dbReference type="Proteomes" id="UP000290106"/>
    </source>
</evidence>
<dbReference type="PANTHER" id="PTHR13696">
    <property type="entry name" value="P-LOOP CONTAINING NUCLEOSIDE TRIPHOSPHATE HYDROLASE"/>
    <property type="match status" value="1"/>
</dbReference>
<keyword evidence="3" id="KW-1185">Reference proteome</keyword>
<comment type="caution">
    <text evidence="2">The sequence shown here is derived from an EMBL/GenBank/DDBJ whole genome shotgun (WGS) entry which is preliminary data.</text>
</comment>